<dbReference type="EMBL" id="JASBWR010000001">
    <property type="protein sequence ID" value="KAJ9113856.1"/>
    <property type="molecule type" value="Genomic_DNA"/>
</dbReference>
<sequence>MVASSLPRKAARQAESANSTASQIAKVAEYESQLTSSTKKTEFNPNPLIPLTSLARHNAPEVAHKAVWALHRAWVKILTDGHLVPSTAGGHLDSGKTKGSNEDDTPEAAAAVVQKWLMDRLKEYQEILIIGKPVISMPHVSQLLQAFLHESHSVRGATLSKKASTSKESSNTRYLIVEENQYHYKGEVETELLPADVADEIVRKLADYDDLRWAFFRELSTYLQNLSESGEVSAIPPHVTANILSLLLPLNNLPREAEDVNNFYFQHLSTSPLGKGKKSKSNSSKRNPASTGSGQDWMAYYESSDDEDSDDDENKIVVDAKTGKKRKRGKAAGQDKKVKKSILGQVWSVESHVRLFTDCWLGVLNLPLTISETRSILLVLHSTIFPNMVKGRVVRMTDWLSTLCDRGGPLALLSLNGLYVLMTSYNLEYPHFYRQLYTLMDREVMHVKYRARFFRLSETFLASTHLPAAMIASFVKRLARLALSAPPAAIIMIIPFIYNLLKRHSSCMCMLQRDADDVDSQDPYNEYEKDPMNTRALESSLWELKSLQRHYLSHIATMSKVFQEVFTKPEFQMEDFLDHGYATLFETEMKRKLRNPPALALEVEAPLDAFPLAKVAPGPEGDEDEDVGVSTGDVVQELWVFGEA</sequence>
<dbReference type="Proteomes" id="UP001241377">
    <property type="component" value="Unassembled WGS sequence"/>
</dbReference>
<comment type="caution">
    <text evidence="1">The sequence shown here is derived from an EMBL/GenBank/DDBJ whole genome shotgun (WGS) entry which is preliminary data.</text>
</comment>
<gene>
    <name evidence="1" type="ORF">QFC19_000049</name>
</gene>
<organism evidence="1 2">
    <name type="scientific">Naganishia cerealis</name>
    <dbReference type="NCBI Taxonomy" id="610337"/>
    <lineage>
        <taxon>Eukaryota</taxon>
        <taxon>Fungi</taxon>
        <taxon>Dikarya</taxon>
        <taxon>Basidiomycota</taxon>
        <taxon>Agaricomycotina</taxon>
        <taxon>Tremellomycetes</taxon>
        <taxon>Filobasidiales</taxon>
        <taxon>Filobasidiaceae</taxon>
        <taxon>Naganishia</taxon>
    </lineage>
</organism>
<evidence type="ECO:0000313" key="2">
    <source>
        <dbReference type="Proteomes" id="UP001241377"/>
    </source>
</evidence>
<reference evidence="1" key="1">
    <citation type="submission" date="2023-04" db="EMBL/GenBank/DDBJ databases">
        <title>Draft Genome sequencing of Naganishia species isolated from polar environments using Oxford Nanopore Technology.</title>
        <authorList>
            <person name="Leo P."/>
            <person name="Venkateswaran K."/>
        </authorList>
    </citation>
    <scope>NUCLEOTIDE SEQUENCE</scope>
    <source>
        <strain evidence="1">MNA-CCFEE 5261</strain>
    </source>
</reference>
<protein>
    <submittedName>
        <fullName evidence="1">Uncharacterized protein</fullName>
    </submittedName>
</protein>
<proteinExistence type="predicted"/>
<accession>A0ACC2WR17</accession>
<name>A0ACC2WR17_9TREE</name>
<evidence type="ECO:0000313" key="1">
    <source>
        <dbReference type="EMBL" id="KAJ9113856.1"/>
    </source>
</evidence>
<keyword evidence="2" id="KW-1185">Reference proteome</keyword>